<dbReference type="WBParaSite" id="EVEC_0001128101-mRNA-1">
    <property type="protein sequence ID" value="EVEC_0001128101-mRNA-1"/>
    <property type="gene ID" value="EVEC_0001128101"/>
</dbReference>
<keyword evidence="1" id="KW-0812">Transmembrane</keyword>
<feature type="transmembrane region" description="Helical" evidence="1">
    <location>
        <begin position="70"/>
        <end position="87"/>
    </location>
</feature>
<keyword evidence="1" id="KW-1133">Transmembrane helix</keyword>
<reference evidence="2 3" key="2">
    <citation type="submission" date="2018-10" db="EMBL/GenBank/DDBJ databases">
        <authorList>
            <consortium name="Pathogen Informatics"/>
        </authorList>
    </citation>
    <scope>NUCLEOTIDE SEQUENCE [LARGE SCALE GENOMIC DNA]</scope>
</reference>
<evidence type="ECO:0000313" key="2">
    <source>
        <dbReference type="EMBL" id="VDD95838.1"/>
    </source>
</evidence>
<dbReference type="Proteomes" id="UP000274131">
    <property type="component" value="Unassembled WGS sequence"/>
</dbReference>
<reference evidence="4" key="1">
    <citation type="submission" date="2017-02" db="UniProtKB">
        <authorList>
            <consortium name="WormBaseParasite"/>
        </authorList>
    </citation>
    <scope>IDENTIFICATION</scope>
</reference>
<organism evidence="4">
    <name type="scientific">Enterobius vermicularis</name>
    <name type="common">Human pinworm</name>
    <dbReference type="NCBI Taxonomy" id="51028"/>
    <lineage>
        <taxon>Eukaryota</taxon>
        <taxon>Metazoa</taxon>
        <taxon>Ecdysozoa</taxon>
        <taxon>Nematoda</taxon>
        <taxon>Chromadorea</taxon>
        <taxon>Rhabditida</taxon>
        <taxon>Spirurina</taxon>
        <taxon>Oxyuridomorpha</taxon>
        <taxon>Oxyuroidea</taxon>
        <taxon>Oxyuridae</taxon>
        <taxon>Enterobius</taxon>
    </lineage>
</organism>
<accession>A0A0N4VK93</accession>
<name>A0A0N4VK93_ENTVE</name>
<keyword evidence="1" id="KW-0472">Membrane</keyword>
<protein>
    <submittedName>
        <fullName evidence="4">ATP synthase subunit e, mitochondrial</fullName>
    </submittedName>
</protein>
<evidence type="ECO:0000313" key="3">
    <source>
        <dbReference type="Proteomes" id="UP000274131"/>
    </source>
</evidence>
<dbReference type="AlphaFoldDB" id="A0A0N4VK93"/>
<evidence type="ECO:0000313" key="4">
    <source>
        <dbReference type="WBParaSite" id="EVEC_0001128101-mRNA-1"/>
    </source>
</evidence>
<proteinExistence type="predicted"/>
<evidence type="ECO:0000256" key="1">
    <source>
        <dbReference type="SAM" id="Phobius"/>
    </source>
</evidence>
<gene>
    <name evidence="2" type="ORF">EVEC_LOCUS10589</name>
</gene>
<keyword evidence="3" id="KW-1185">Reference proteome</keyword>
<feature type="transmembrane region" description="Helical" evidence="1">
    <location>
        <begin position="12"/>
        <end position="29"/>
    </location>
</feature>
<sequence length="109" mass="12383">MLGERRSTAIKFMLLLVVYSGKYPTGFILEQGAKFQFHRWSFLGRKCGNLTKCNLLRITCSRDYWLFKRYGPSAAILSVFGLGALYLQKRREVYECLGDVSEASDAAAL</sequence>
<dbReference type="EMBL" id="UXUI01010980">
    <property type="protein sequence ID" value="VDD95838.1"/>
    <property type="molecule type" value="Genomic_DNA"/>
</dbReference>